<protein>
    <submittedName>
        <fullName evidence="4">Pyridoxamine 5'-phosphate oxidase</fullName>
    </submittedName>
</protein>
<gene>
    <name evidence="4" type="ORF">ELS19_12570</name>
</gene>
<evidence type="ECO:0000259" key="3">
    <source>
        <dbReference type="Pfam" id="PF01243"/>
    </source>
</evidence>
<comment type="caution">
    <text evidence="4">The sequence shown here is derived from an EMBL/GenBank/DDBJ whole genome shotgun (WGS) entry which is preliminary data.</text>
</comment>
<dbReference type="Gene3D" id="2.30.110.10">
    <property type="entry name" value="Electron Transport, Fmn-binding Protein, Chain A"/>
    <property type="match status" value="1"/>
</dbReference>
<dbReference type="GO" id="GO:0005829">
    <property type="term" value="C:cytosol"/>
    <property type="evidence" value="ECO:0007669"/>
    <property type="project" value="TreeGrafter"/>
</dbReference>
<evidence type="ECO:0000313" key="5">
    <source>
        <dbReference type="Proteomes" id="UP000294028"/>
    </source>
</evidence>
<dbReference type="GO" id="GO:0016627">
    <property type="term" value="F:oxidoreductase activity, acting on the CH-CH group of donors"/>
    <property type="evidence" value="ECO:0007669"/>
    <property type="project" value="TreeGrafter"/>
</dbReference>
<sequence>MASPVPTEIERLLTSEPLMAHVATCRNGRPHAAPVWYRYEDGVVELVTSGTKLRNLRENPRVALSIQKDENGDAKWMVSLLGTATVIDDEEATREATRKINRKYGAEEDAWSENVLVRIDVGTASYRTYLNQGESPDVYGGRESDTLRHNPRSPLTPGYPP</sequence>
<dbReference type="PANTHER" id="PTHR35176">
    <property type="entry name" value="HEME OXYGENASE HI_0854-RELATED"/>
    <property type="match status" value="1"/>
</dbReference>
<dbReference type="PANTHER" id="PTHR35176:SF6">
    <property type="entry name" value="HEME OXYGENASE HI_0854-RELATED"/>
    <property type="match status" value="1"/>
</dbReference>
<dbReference type="InterPro" id="IPR011576">
    <property type="entry name" value="Pyridox_Oxase_N"/>
</dbReference>
<proteinExistence type="predicted"/>
<evidence type="ECO:0000256" key="2">
    <source>
        <dbReference type="SAM" id="MobiDB-lite"/>
    </source>
</evidence>
<dbReference type="InterPro" id="IPR052019">
    <property type="entry name" value="F420H2_bilvrd_red/Heme_oxyg"/>
</dbReference>
<dbReference type="SUPFAM" id="SSF50475">
    <property type="entry name" value="FMN-binding split barrel"/>
    <property type="match status" value="1"/>
</dbReference>
<evidence type="ECO:0000256" key="1">
    <source>
        <dbReference type="ARBA" id="ARBA00023002"/>
    </source>
</evidence>
<feature type="domain" description="Pyridoxamine 5'-phosphate oxidase N-terminal" evidence="3">
    <location>
        <begin position="8"/>
        <end position="108"/>
    </location>
</feature>
<organism evidence="4 5">
    <name type="scientific">Halogeometricum borinquense</name>
    <dbReference type="NCBI Taxonomy" id="60847"/>
    <lineage>
        <taxon>Archaea</taxon>
        <taxon>Methanobacteriati</taxon>
        <taxon>Methanobacteriota</taxon>
        <taxon>Stenosarchaea group</taxon>
        <taxon>Halobacteria</taxon>
        <taxon>Halobacteriales</taxon>
        <taxon>Haloferacaceae</taxon>
        <taxon>Halogeometricum</taxon>
    </lineage>
</organism>
<dbReference type="EMBL" id="RZHH01000002">
    <property type="protein sequence ID" value="RYJ14702.1"/>
    <property type="molecule type" value="Genomic_DNA"/>
</dbReference>
<dbReference type="AlphaFoldDB" id="A0A482TD78"/>
<dbReference type="InterPro" id="IPR012349">
    <property type="entry name" value="Split_barrel_FMN-bd"/>
</dbReference>
<dbReference type="Pfam" id="PF01243">
    <property type="entry name" value="PNPOx_N"/>
    <property type="match status" value="1"/>
</dbReference>
<dbReference type="GO" id="GO:0070967">
    <property type="term" value="F:coenzyme F420 binding"/>
    <property type="evidence" value="ECO:0007669"/>
    <property type="project" value="TreeGrafter"/>
</dbReference>
<keyword evidence="1" id="KW-0560">Oxidoreductase</keyword>
<evidence type="ECO:0000313" key="4">
    <source>
        <dbReference type="EMBL" id="RYJ14702.1"/>
    </source>
</evidence>
<feature type="region of interest" description="Disordered" evidence="2">
    <location>
        <begin position="131"/>
        <end position="161"/>
    </location>
</feature>
<dbReference type="OMA" id="HVAPVWY"/>
<name>A0A482TD78_9EURY</name>
<reference evidence="4 5" key="1">
    <citation type="submission" date="2018-12" db="EMBL/GenBank/DDBJ databases">
        <title>Genome analysis provides insights into bioremediation potentialities of Halogeometricum borinquense strain N11.</title>
        <authorList>
            <person name="Najjari A."/>
            <person name="Youssef N."/>
            <person name="Fhoula I."/>
            <person name="Ben Dhia O."/>
            <person name="Mahjoubi M."/>
            <person name="Ouzari H.I."/>
            <person name="Cherif A."/>
        </authorList>
    </citation>
    <scope>NUCLEOTIDE SEQUENCE [LARGE SCALE GENOMIC DNA]</scope>
    <source>
        <strain evidence="4 5">N11</strain>
    </source>
</reference>
<dbReference type="Proteomes" id="UP000294028">
    <property type="component" value="Unassembled WGS sequence"/>
</dbReference>
<accession>A0A482TD78</accession>